<dbReference type="Proteomes" id="UP000310200">
    <property type="component" value="Unassembled WGS sequence"/>
</dbReference>
<evidence type="ECO:0000259" key="2">
    <source>
        <dbReference type="Pfam" id="PF12596"/>
    </source>
</evidence>
<name>A0A4S2KYV3_9HYME</name>
<evidence type="ECO:0000256" key="1">
    <source>
        <dbReference type="SAM" id="MobiDB-lite"/>
    </source>
</evidence>
<feature type="compositionally biased region" description="Low complexity" evidence="1">
    <location>
        <begin position="330"/>
        <end position="354"/>
    </location>
</feature>
<dbReference type="AlphaFoldDB" id="A0A4S2KYV3"/>
<reference evidence="3 4" key="1">
    <citation type="journal article" date="2019" name="Philos. Trans. R. Soc. Lond., B, Biol. Sci.">
        <title>Ant behaviour and brain gene expression of defending hosts depend on the ecological success of the intruding social parasite.</title>
        <authorList>
            <person name="Kaur R."/>
            <person name="Stoldt M."/>
            <person name="Jongepier E."/>
            <person name="Feldmeyer B."/>
            <person name="Menzel F."/>
            <person name="Bornberg-Bauer E."/>
            <person name="Foitzik S."/>
        </authorList>
    </citation>
    <scope>NUCLEOTIDE SEQUENCE [LARGE SCALE GENOMIC DNA]</scope>
    <source>
        <tissue evidence="3">Whole body</tissue>
    </source>
</reference>
<dbReference type="Pfam" id="PF12596">
    <property type="entry name" value="Tnp_P_element_C"/>
    <property type="match status" value="1"/>
</dbReference>
<accession>A0A4S2KYV3</accession>
<sequence length="354" mass="39774">MLAPYTNENETTDLHIKEEFLTKNEINNNKENRVPCFNSATYIPTLEEEQILKSLDEIEIVDNIEDQGLLYITGYVAYRFKSKHDTLGKFSTTIFCKNTNVTESEQNVSCLISPLNDDNCEEYILSNMLAPYTNENETTDLYIEEEFLTENEINNNKENRVPCFNSATYIPTLEEEQILKSLDEMEIVDNIEDQGLLYIAGYVAYRFKSKHDTLGIKTCELPIVNDLDWLQFISRGKCMYPSSDLLKAAHIMNTEFSKYHGSKLSKDKFIFKKLTDKIEIALKPIELPGEVLLCLVRTRTYIRVSSLDNYASLPAAPGLSDPISSSSRCAASPWAASPTASSAGSAASSAPAAP</sequence>
<feature type="domain" description="Transposable element P transposase-like C-terminal" evidence="2">
    <location>
        <begin position="118"/>
        <end position="220"/>
    </location>
</feature>
<evidence type="ECO:0000313" key="3">
    <source>
        <dbReference type="EMBL" id="TGZ55310.1"/>
    </source>
</evidence>
<dbReference type="InterPro" id="IPR022242">
    <property type="entry name" value="TNP-like_C"/>
</dbReference>
<gene>
    <name evidence="3" type="ORF">DBV15_12702</name>
</gene>
<keyword evidence="4" id="KW-1185">Reference proteome</keyword>
<feature type="region of interest" description="Disordered" evidence="1">
    <location>
        <begin position="320"/>
        <end position="354"/>
    </location>
</feature>
<dbReference type="EMBL" id="QBLH01000475">
    <property type="protein sequence ID" value="TGZ55310.1"/>
    <property type="molecule type" value="Genomic_DNA"/>
</dbReference>
<comment type="caution">
    <text evidence="3">The sequence shown here is derived from an EMBL/GenBank/DDBJ whole genome shotgun (WGS) entry which is preliminary data.</text>
</comment>
<proteinExistence type="predicted"/>
<evidence type="ECO:0000313" key="4">
    <source>
        <dbReference type="Proteomes" id="UP000310200"/>
    </source>
</evidence>
<organism evidence="3 4">
    <name type="scientific">Temnothorax longispinosus</name>
    <dbReference type="NCBI Taxonomy" id="300112"/>
    <lineage>
        <taxon>Eukaryota</taxon>
        <taxon>Metazoa</taxon>
        <taxon>Ecdysozoa</taxon>
        <taxon>Arthropoda</taxon>
        <taxon>Hexapoda</taxon>
        <taxon>Insecta</taxon>
        <taxon>Pterygota</taxon>
        <taxon>Neoptera</taxon>
        <taxon>Endopterygota</taxon>
        <taxon>Hymenoptera</taxon>
        <taxon>Apocrita</taxon>
        <taxon>Aculeata</taxon>
        <taxon>Formicoidea</taxon>
        <taxon>Formicidae</taxon>
        <taxon>Myrmicinae</taxon>
        <taxon>Temnothorax</taxon>
    </lineage>
</organism>
<protein>
    <recommendedName>
        <fullName evidence="2">Transposable element P transposase-like C-terminal domain-containing protein</fullName>
    </recommendedName>
</protein>